<keyword evidence="2" id="KW-1185">Reference proteome</keyword>
<dbReference type="Proteomes" id="UP001446871">
    <property type="component" value="Unassembled WGS sequence"/>
</dbReference>
<evidence type="ECO:0000313" key="1">
    <source>
        <dbReference type="EMBL" id="KAK8081672.1"/>
    </source>
</evidence>
<accession>A0ABR1WDZ9</accession>
<gene>
    <name evidence="1" type="ORF">PG996_000453</name>
</gene>
<proteinExistence type="predicted"/>
<evidence type="ECO:0000313" key="2">
    <source>
        <dbReference type="Proteomes" id="UP001446871"/>
    </source>
</evidence>
<sequence>MSILEAEGAGRSAVEKIASCLAWGRRSDRGRVDGDDVTLFACDSKSGNKGSIITPNLIRQALSESGYLDNPVRQ</sequence>
<organism evidence="1 2">
    <name type="scientific">Apiospora saccharicola</name>
    <dbReference type="NCBI Taxonomy" id="335842"/>
    <lineage>
        <taxon>Eukaryota</taxon>
        <taxon>Fungi</taxon>
        <taxon>Dikarya</taxon>
        <taxon>Ascomycota</taxon>
        <taxon>Pezizomycotina</taxon>
        <taxon>Sordariomycetes</taxon>
        <taxon>Xylariomycetidae</taxon>
        <taxon>Amphisphaeriales</taxon>
        <taxon>Apiosporaceae</taxon>
        <taxon>Apiospora</taxon>
    </lineage>
</organism>
<dbReference type="EMBL" id="JAQQWM010000001">
    <property type="protein sequence ID" value="KAK8081672.1"/>
    <property type="molecule type" value="Genomic_DNA"/>
</dbReference>
<comment type="caution">
    <text evidence="1">The sequence shown here is derived from an EMBL/GenBank/DDBJ whole genome shotgun (WGS) entry which is preliminary data.</text>
</comment>
<reference evidence="1 2" key="1">
    <citation type="submission" date="2023-01" db="EMBL/GenBank/DDBJ databases">
        <title>Analysis of 21 Apiospora genomes using comparative genomics revels a genus with tremendous synthesis potential of carbohydrate active enzymes and secondary metabolites.</title>
        <authorList>
            <person name="Sorensen T."/>
        </authorList>
    </citation>
    <scope>NUCLEOTIDE SEQUENCE [LARGE SCALE GENOMIC DNA]</scope>
    <source>
        <strain evidence="1 2">CBS 83171</strain>
    </source>
</reference>
<name>A0ABR1WDZ9_9PEZI</name>
<protein>
    <submittedName>
        <fullName evidence="1">Uncharacterized protein</fullName>
    </submittedName>
</protein>